<evidence type="ECO:0000313" key="3">
    <source>
        <dbReference type="Proteomes" id="UP000183180"/>
    </source>
</evidence>
<protein>
    <recommendedName>
        <fullName evidence="4">HNH endonuclease</fullName>
    </recommendedName>
</protein>
<dbReference type="Proteomes" id="UP000183180">
    <property type="component" value="Unassembled WGS sequence"/>
</dbReference>
<sequence>MTGFSADVKAAAAVRAMGRCEVQTDWCTGTGQDYHHRANRGMGGSKDPQINALSNCLLVCRGCHDFIGRNPAQAYAKGWLVSKFRQPSSDVAVLLSGRWALLDDAGGSRCAMRWAEVPESYLLWGRSRGRALSARPGRGSFAYSVPPQQVQRRHDTSPAWGEPKETTNEQQQEGFRRRGVQGG</sequence>
<evidence type="ECO:0000256" key="1">
    <source>
        <dbReference type="SAM" id="MobiDB-lite"/>
    </source>
</evidence>
<name>A0A1H2DLA9_9ACTN</name>
<feature type="region of interest" description="Disordered" evidence="1">
    <location>
        <begin position="136"/>
        <end position="183"/>
    </location>
</feature>
<dbReference type="STRING" id="158898.SAMN04488548_1015"/>
<evidence type="ECO:0000313" key="2">
    <source>
        <dbReference type="EMBL" id="SDT83685.1"/>
    </source>
</evidence>
<dbReference type="EMBL" id="FNLM01000001">
    <property type="protein sequence ID" value="SDT83685.1"/>
    <property type="molecule type" value="Genomic_DNA"/>
</dbReference>
<dbReference type="CDD" id="cd00085">
    <property type="entry name" value="HNHc"/>
    <property type="match status" value="1"/>
</dbReference>
<reference evidence="2 3" key="1">
    <citation type="submission" date="2016-10" db="EMBL/GenBank/DDBJ databases">
        <authorList>
            <person name="de Groot N.N."/>
        </authorList>
    </citation>
    <scope>NUCLEOTIDE SEQUENCE [LARGE SCALE GENOMIC DNA]</scope>
    <source>
        <strain evidence="2 3">DSM 44215</strain>
    </source>
</reference>
<dbReference type="AlphaFoldDB" id="A0A1H2DLA9"/>
<feature type="compositionally biased region" description="Basic and acidic residues" evidence="1">
    <location>
        <begin position="152"/>
        <end position="167"/>
    </location>
</feature>
<gene>
    <name evidence="2" type="ORF">SAMN04488548_1015</name>
</gene>
<organism evidence="2 3">
    <name type="scientific">Gordonia westfalica</name>
    <dbReference type="NCBI Taxonomy" id="158898"/>
    <lineage>
        <taxon>Bacteria</taxon>
        <taxon>Bacillati</taxon>
        <taxon>Actinomycetota</taxon>
        <taxon>Actinomycetes</taxon>
        <taxon>Mycobacteriales</taxon>
        <taxon>Gordoniaceae</taxon>
        <taxon>Gordonia</taxon>
    </lineage>
</organism>
<proteinExistence type="predicted"/>
<dbReference type="InterPro" id="IPR003615">
    <property type="entry name" value="HNH_nuc"/>
</dbReference>
<evidence type="ECO:0008006" key="4">
    <source>
        <dbReference type="Google" id="ProtNLM"/>
    </source>
</evidence>
<accession>A0A1H2DLA9</accession>